<reference evidence="2 3" key="1">
    <citation type="submission" date="2019-12" db="EMBL/GenBank/DDBJ databases">
        <title>Streptomyces sp. strain T44 isolated from rhizosphere soil of Broussonetia papyrifera.</title>
        <authorList>
            <person name="Mo P."/>
        </authorList>
    </citation>
    <scope>NUCLEOTIDE SEQUENCE [LARGE SCALE GENOMIC DNA]</scope>
    <source>
        <strain evidence="2 3">T44</strain>
    </source>
</reference>
<keyword evidence="1" id="KW-0472">Membrane</keyword>
<dbReference type="EMBL" id="CP047020">
    <property type="protein sequence ID" value="QHA08287.1"/>
    <property type="molecule type" value="Genomic_DNA"/>
</dbReference>
<organism evidence="2 3">
    <name type="scientific">Streptomyces broussonetiae</name>
    <dbReference type="NCBI Taxonomy" id="2686304"/>
    <lineage>
        <taxon>Bacteria</taxon>
        <taxon>Bacillati</taxon>
        <taxon>Actinomycetota</taxon>
        <taxon>Actinomycetes</taxon>
        <taxon>Kitasatosporales</taxon>
        <taxon>Streptomycetaceae</taxon>
        <taxon>Streptomyces</taxon>
    </lineage>
</organism>
<gene>
    <name evidence="2" type="ORF">GQF42_37955</name>
</gene>
<feature type="transmembrane region" description="Helical" evidence="1">
    <location>
        <begin position="23"/>
        <end position="45"/>
    </location>
</feature>
<keyword evidence="1" id="KW-0812">Transmembrane</keyword>
<dbReference type="RefSeq" id="WP_158927546.1">
    <property type="nucleotide sequence ID" value="NZ_CP047020.1"/>
</dbReference>
<feature type="transmembrane region" description="Helical" evidence="1">
    <location>
        <begin position="151"/>
        <end position="173"/>
    </location>
</feature>
<keyword evidence="3" id="KW-1185">Reference proteome</keyword>
<accession>A0A6I6NK92</accession>
<feature type="transmembrane region" description="Helical" evidence="1">
    <location>
        <begin position="124"/>
        <end position="145"/>
    </location>
</feature>
<protein>
    <submittedName>
        <fullName evidence="2">Uncharacterized protein</fullName>
    </submittedName>
</protein>
<keyword evidence="1" id="KW-1133">Transmembrane helix</keyword>
<feature type="transmembrane region" description="Helical" evidence="1">
    <location>
        <begin position="57"/>
        <end position="78"/>
    </location>
</feature>
<dbReference type="AlphaFoldDB" id="A0A6I6NK92"/>
<evidence type="ECO:0000313" key="3">
    <source>
        <dbReference type="Proteomes" id="UP000436138"/>
    </source>
</evidence>
<sequence length="174" mass="18709">MADSTAATADPGAPHRHHGTREAVLFGGVYGAVLASSMVAALSQYGRTTPVGRRYDAAWLLVTALASALAHGYAHYIAERSPHRRWDVLRTLRDEWPLVTAVLPTVFILAGAGWHWWPAKGLEYPAFALNIAILFGLGLVTARWSDRSWPIAVLMGMGDALLGAIVVVANAVIK</sequence>
<evidence type="ECO:0000256" key="1">
    <source>
        <dbReference type="SAM" id="Phobius"/>
    </source>
</evidence>
<proteinExistence type="predicted"/>
<evidence type="ECO:0000313" key="2">
    <source>
        <dbReference type="EMBL" id="QHA08287.1"/>
    </source>
</evidence>
<dbReference type="Proteomes" id="UP000436138">
    <property type="component" value="Chromosome"/>
</dbReference>
<feature type="transmembrane region" description="Helical" evidence="1">
    <location>
        <begin position="98"/>
        <end position="117"/>
    </location>
</feature>
<name>A0A6I6NK92_9ACTN</name>
<dbReference type="KEGG" id="sbro:GQF42_37955"/>